<dbReference type="SMART" id="SM00387">
    <property type="entry name" value="HATPase_c"/>
    <property type="match status" value="1"/>
</dbReference>
<evidence type="ECO:0000256" key="1">
    <source>
        <dbReference type="ARBA" id="ARBA00000085"/>
    </source>
</evidence>
<dbReference type="PROSITE" id="PS50109">
    <property type="entry name" value="HIS_KIN"/>
    <property type="match status" value="1"/>
</dbReference>
<proteinExistence type="predicted"/>
<feature type="domain" description="Response regulatory" evidence="6">
    <location>
        <begin position="407"/>
        <end position="523"/>
    </location>
</feature>
<dbReference type="InterPro" id="IPR011006">
    <property type="entry name" value="CheY-like_superfamily"/>
</dbReference>
<feature type="domain" description="Response regulatory" evidence="6">
    <location>
        <begin position="8"/>
        <end position="124"/>
    </location>
</feature>
<dbReference type="InterPro" id="IPR036097">
    <property type="entry name" value="HisK_dim/P_sf"/>
</dbReference>
<feature type="modified residue" description="4-aspartylphosphate" evidence="4">
    <location>
        <position position="59"/>
    </location>
</feature>
<dbReference type="InterPro" id="IPR001789">
    <property type="entry name" value="Sig_transdc_resp-reg_receiver"/>
</dbReference>
<dbReference type="SUPFAM" id="SSF55874">
    <property type="entry name" value="ATPase domain of HSP90 chaperone/DNA topoisomerase II/histidine kinase"/>
    <property type="match status" value="1"/>
</dbReference>
<dbReference type="InterPro" id="IPR036890">
    <property type="entry name" value="HATPase_C_sf"/>
</dbReference>
<dbReference type="InterPro" id="IPR004358">
    <property type="entry name" value="Sig_transdc_His_kin-like_C"/>
</dbReference>
<dbReference type="Pfam" id="PF02518">
    <property type="entry name" value="HATPase_c"/>
    <property type="match status" value="1"/>
</dbReference>
<gene>
    <name evidence="7" type="ORF">N4261_15740</name>
</gene>
<keyword evidence="3 4" id="KW-0597">Phosphoprotein</keyword>
<name>A0ABY6AU03_9BURK</name>
<evidence type="ECO:0000259" key="6">
    <source>
        <dbReference type="PROSITE" id="PS50110"/>
    </source>
</evidence>
<dbReference type="SMART" id="SM00388">
    <property type="entry name" value="HisKA"/>
    <property type="match status" value="1"/>
</dbReference>
<dbReference type="Pfam" id="PF00512">
    <property type="entry name" value="HisKA"/>
    <property type="match status" value="1"/>
</dbReference>
<feature type="modified residue" description="4-aspartylphosphate" evidence="4">
    <location>
        <position position="458"/>
    </location>
</feature>
<dbReference type="PANTHER" id="PTHR43065:SF42">
    <property type="entry name" value="TWO-COMPONENT SENSOR PPRA"/>
    <property type="match status" value="1"/>
</dbReference>
<comment type="catalytic activity">
    <reaction evidence="1">
        <text>ATP + protein L-histidine = ADP + protein N-phospho-L-histidine.</text>
        <dbReference type="EC" id="2.7.13.3"/>
    </reaction>
</comment>
<dbReference type="SUPFAM" id="SSF52172">
    <property type="entry name" value="CheY-like"/>
    <property type="match status" value="2"/>
</dbReference>
<keyword evidence="8" id="KW-1185">Reference proteome</keyword>
<dbReference type="Gene3D" id="3.40.50.2300">
    <property type="match status" value="2"/>
</dbReference>
<evidence type="ECO:0000313" key="7">
    <source>
        <dbReference type="EMBL" id="UXH76497.1"/>
    </source>
</evidence>
<dbReference type="Proteomes" id="UP001064933">
    <property type="component" value="Chromosome"/>
</dbReference>
<dbReference type="PANTHER" id="PTHR43065">
    <property type="entry name" value="SENSOR HISTIDINE KINASE"/>
    <property type="match status" value="1"/>
</dbReference>
<evidence type="ECO:0000256" key="2">
    <source>
        <dbReference type="ARBA" id="ARBA00012438"/>
    </source>
</evidence>
<dbReference type="SMART" id="SM00448">
    <property type="entry name" value="REC"/>
    <property type="match status" value="2"/>
</dbReference>
<dbReference type="Pfam" id="PF00072">
    <property type="entry name" value="Response_reg"/>
    <property type="match status" value="2"/>
</dbReference>
<evidence type="ECO:0000256" key="3">
    <source>
        <dbReference type="ARBA" id="ARBA00022553"/>
    </source>
</evidence>
<feature type="domain" description="Histidine kinase" evidence="5">
    <location>
        <begin position="161"/>
        <end position="385"/>
    </location>
</feature>
<dbReference type="RefSeq" id="WP_261756228.1">
    <property type="nucleotide sequence ID" value="NZ_CP104562.2"/>
</dbReference>
<dbReference type="Gene3D" id="3.30.565.10">
    <property type="entry name" value="Histidine kinase-like ATPase, C-terminal domain"/>
    <property type="match status" value="1"/>
</dbReference>
<sequence length="527" mass="56910">MNEAQRIRVLAIEDSENDVRLAMRLLRRAGFEPEVQRVQDLPALQSALVEGPWDAVISDFSMPGFSGLEALNAFQTTGLDIPFIFVSGTIGEETAVLAMKAGASDYVMKDNMSRLAPVLERELVQSARRAAHREAEAELRRFEQQLAEAQKMESLGTLAGGIAHDFNNILSAILGNVELARGHLGPGHPVLTLLGEIQKSSLRARDMVRQILTFSRRESQQLRHVALHPIINETHGLLRVTLPAGVDLELSLSEEPLHVNGDATQLQQVLMNLSTNAWHALPGEVGKIVIGLDEVELDAATARGLSGLLAGPHAHLWVSDTGIGMDEATRKRIFEPFFTTKPTGKGTGLGLSVVHGIVVAHQGSIAVDSTPGQGSTFHLYLPIVQSPAPTAYVHPSHDELIRGNSEHVIYLDDDETVSLVVVGLLERAGYRCSSFTDSAAAVAAIAASPDAVDLFVTDYNMPGRTGLDVAREVALIRPALPIVISSGMITDDLRERAAEAGICAVLEKEDTFRDMTNLVRQVLASKT</sequence>
<protein>
    <recommendedName>
        <fullName evidence="2">histidine kinase</fullName>
        <ecNumber evidence="2">2.7.13.3</ecNumber>
    </recommendedName>
</protein>
<dbReference type="EMBL" id="CP104562">
    <property type="protein sequence ID" value="UXH76497.1"/>
    <property type="molecule type" value="Genomic_DNA"/>
</dbReference>
<dbReference type="InterPro" id="IPR005467">
    <property type="entry name" value="His_kinase_dom"/>
</dbReference>
<evidence type="ECO:0000256" key="4">
    <source>
        <dbReference type="PROSITE-ProRule" id="PRU00169"/>
    </source>
</evidence>
<dbReference type="CDD" id="cd00156">
    <property type="entry name" value="REC"/>
    <property type="match status" value="2"/>
</dbReference>
<dbReference type="EC" id="2.7.13.3" evidence="2"/>
<dbReference type="PRINTS" id="PR00344">
    <property type="entry name" value="BCTRLSENSOR"/>
</dbReference>
<organism evidence="7 8">
    <name type="scientific">Roseateles amylovorans</name>
    <dbReference type="NCBI Taxonomy" id="2978473"/>
    <lineage>
        <taxon>Bacteria</taxon>
        <taxon>Pseudomonadati</taxon>
        <taxon>Pseudomonadota</taxon>
        <taxon>Betaproteobacteria</taxon>
        <taxon>Burkholderiales</taxon>
        <taxon>Sphaerotilaceae</taxon>
        <taxon>Roseateles</taxon>
    </lineage>
</organism>
<dbReference type="PROSITE" id="PS50110">
    <property type="entry name" value="RESPONSE_REGULATORY"/>
    <property type="match status" value="2"/>
</dbReference>
<evidence type="ECO:0000259" key="5">
    <source>
        <dbReference type="PROSITE" id="PS50109"/>
    </source>
</evidence>
<accession>A0ABY6AU03</accession>
<evidence type="ECO:0000313" key="8">
    <source>
        <dbReference type="Proteomes" id="UP001064933"/>
    </source>
</evidence>
<dbReference type="CDD" id="cd00082">
    <property type="entry name" value="HisKA"/>
    <property type="match status" value="1"/>
</dbReference>
<dbReference type="SUPFAM" id="SSF47384">
    <property type="entry name" value="Homodimeric domain of signal transducing histidine kinase"/>
    <property type="match status" value="1"/>
</dbReference>
<dbReference type="InterPro" id="IPR003594">
    <property type="entry name" value="HATPase_dom"/>
</dbReference>
<dbReference type="Gene3D" id="1.10.287.130">
    <property type="match status" value="1"/>
</dbReference>
<dbReference type="InterPro" id="IPR003661">
    <property type="entry name" value="HisK_dim/P_dom"/>
</dbReference>
<reference evidence="7" key="1">
    <citation type="submission" date="2022-10" db="EMBL/GenBank/DDBJ databases">
        <title>Characterization and whole genome sequencing of a new Roseateles species, isolated from fresh water.</title>
        <authorList>
            <person name="Guliayeva D.Y."/>
            <person name="Akhremchuk A.E."/>
            <person name="Sikolenko M.A."/>
            <person name="Valentovich L.N."/>
            <person name="Sidarenka A.V."/>
        </authorList>
    </citation>
    <scope>NUCLEOTIDE SEQUENCE</scope>
    <source>
        <strain evidence="7">BIM B-1768</strain>
    </source>
</reference>